<dbReference type="RefSeq" id="WP_137248630.1">
    <property type="nucleotide sequence ID" value="NZ_SZQA01000019.1"/>
</dbReference>
<keyword evidence="3" id="KW-1185">Reference proteome</keyword>
<evidence type="ECO:0000313" key="3">
    <source>
        <dbReference type="Proteomes" id="UP000308705"/>
    </source>
</evidence>
<evidence type="ECO:0000313" key="2">
    <source>
        <dbReference type="EMBL" id="TKK86779.1"/>
    </source>
</evidence>
<proteinExistence type="predicted"/>
<name>A0A4U3ME52_9ACTN</name>
<dbReference type="Pfam" id="PF01590">
    <property type="entry name" value="GAF"/>
    <property type="match status" value="1"/>
</dbReference>
<accession>A0A4U3ME52</accession>
<dbReference type="AlphaFoldDB" id="A0A4U3ME52"/>
<comment type="caution">
    <text evidence="2">The sequence shown here is derived from an EMBL/GenBank/DDBJ whole genome shotgun (WGS) entry which is preliminary data.</text>
</comment>
<evidence type="ECO:0000259" key="1">
    <source>
        <dbReference type="Pfam" id="PF01590"/>
    </source>
</evidence>
<gene>
    <name evidence="2" type="ORF">FDA94_20175</name>
</gene>
<organism evidence="2 3">
    <name type="scientific">Herbidospora galbida</name>
    <dbReference type="NCBI Taxonomy" id="2575442"/>
    <lineage>
        <taxon>Bacteria</taxon>
        <taxon>Bacillati</taxon>
        <taxon>Actinomycetota</taxon>
        <taxon>Actinomycetes</taxon>
        <taxon>Streptosporangiales</taxon>
        <taxon>Streptosporangiaceae</taxon>
        <taxon>Herbidospora</taxon>
    </lineage>
</organism>
<dbReference type="EMBL" id="SZQA01000019">
    <property type="protein sequence ID" value="TKK86779.1"/>
    <property type="molecule type" value="Genomic_DNA"/>
</dbReference>
<dbReference type="OrthoDB" id="5496274at2"/>
<dbReference type="InterPro" id="IPR029016">
    <property type="entry name" value="GAF-like_dom_sf"/>
</dbReference>
<protein>
    <recommendedName>
        <fullName evidence="1">GAF domain-containing protein</fullName>
    </recommendedName>
</protein>
<dbReference type="Proteomes" id="UP000308705">
    <property type="component" value="Unassembled WGS sequence"/>
</dbReference>
<feature type="domain" description="GAF" evidence="1">
    <location>
        <begin position="47"/>
        <end position="176"/>
    </location>
</feature>
<reference evidence="2 3" key="1">
    <citation type="submission" date="2019-04" db="EMBL/GenBank/DDBJ databases">
        <title>Herbidospora sp. NEAU-GS14.nov., a novel actinomycete isolated from soil.</title>
        <authorList>
            <person name="Han L."/>
        </authorList>
    </citation>
    <scope>NUCLEOTIDE SEQUENCE [LARGE SCALE GENOMIC DNA]</scope>
    <source>
        <strain evidence="2 3">NEAU-GS14</strain>
    </source>
</reference>
<dbReference type="Gene3D" id="3.30.450.40">
    <property type="match status" value="1"/>
</dbReference>
<sequence>MSRISAEKAVRDPILNSWRRCQDAGLNPGAVKVRLLDDLDSDSILVRAAQPVLNRLQTVIDGSPAGVFLSDASGVLAMRALGDTSMRRAADAIGVIPGFSYAESDIGTNAVGSTLLERRTYQVSGEEHLWEELQRFSAAGSPVLDPLSGQVAGVVCVASLSEGTNAQMTAMVRRSAYEVEQRLLDLSASRERALFQRFLDSARAGDAAAVAPTSMPADLRLWDRIALEDAAVRLVAQGREEVVEIALSDGRTARVVAELVTGSGDLTGVAVQAWVS</sequence>
<dbReference type="InterPro" id="IPR003018">
    <property type="entry name" value="GAF"/>
</dbReference>